<reference evidence="10 11" key="1">
    <citation type="submission" date="2020-08" db="EMBL/GenBank/DDBJ databases">
        <title>Genomic Encyclopedia of Type Strains, Phase IV (KMG-IV): sequencing the most valuable type-strain genomes for metagenomic binning, comparative biology and taxonomic classification.</title>
        <authorList>
            <person name="Goeker M."/>
        </authorList>
    </citation>
    <scope>NUCLEOTIDE SEQUENCE [LARGE SCALE GENOMIC DNA]</scope>
    <source>
        <strain evidence="10 11">DSM 22368</strain>
    </source>
</reference>
<dbReference type="InterPro" id="IPR001867">
    <property type="entry name" value="OmpR/PhoB-type_DNA-bd"/>
</dbReference>
<protein>
    <submittedName>
        <fullName evidence="10">DNA-binding response OmpR family regulator</fullName>
    </submittedName>
</protein>
<feature type="modified residue" description="4-aspartylphosphate" evidence="6">
    <location>
        <position position="53"/>
    </location>
</feature>
<dbReference type="Gene3D" id="6.10.250.690">
    <property type="match status" value="1"/>
</dbReference>
<evidence type="ECO:0000256" key="2">
    <source>
        <dbReference type="ARBA" id="ARBA00023012"/>
    </source>
</evidence>
<dbReference type="CDD" id="cd00383">
    <property type="entry name" value="trans_reg_C"/>
    <property type="match status" value="1"/>
</dbReference>
<dbReference type="InterPro" id="IPR036388">
    <property type="entry name" value="WH-like_DNA-bd_sf"/>
</dbReference>
<dbReference type="PANTHER" id="PTHR48111:SF22">
    <property type="entry name" value="REGULATOR OF RPOS"/>
    <property type="match status" value="1"/>
</dbReference>
<feature type="DNA-binding region" description="OmpR/PhoB-type" evidence="7">
    <location>
        <begin position="125"/>
        <end position="222"/>
    </location>
</feature>
<dbReference type="GO" id="GO:0032993">
    <property type="term" value="C:protein-DNA complex"/>
    <property type="evidence" value="ECO:0007669"/>
    <property type="project" value="TreeGrafter"/>
</dbReference>
<dbReference type="PROSITE" id="PS51755">
    <property type="entry name" value="OMPR_PHOB"/>
    <property type="match status" value="1"/>
</dbReference>
<keyword evidence="1 6" id="KW-0597">Phosphoprotein</keyword>
<dbReference type="Gene3D" id="1.10.10.10">
    <property type="entry name" value="Winged helix-like DNA-binding domain superfamily/Winged helix DNA-binding domain"/>
    <property type="match status" value="1"/>
</dbReference>
<evidence type="ECO:0000256" key="1">
    <source>
        <dbReference type="ARBA" id="ARBA00022553"/>
    </source>
</evidence>
<dbReference type="InParanoid" id="A0A7X0MY40"/>
<evidence type="ECO:0000256" key="4">
    <source>
        <dbReference type="ARBA" id="ARBA00023125"/>
    </source>
</evidence>
<dbReference type="InterPro" id="IPR039420">
    <property type="entry name" value="WalR-like"/>
</dbReference>
<dbReference type="GO" id="GO:0005829">
    <property type="term" value="C:cytosol"/>
    <property type="evidence" value="ECO:0007669"/>
    <property type="project" value="TreeGrafter"/>
</dbReference>
<dbReference type="AlphaFoldDB" id="A0A7X0MY40"/>
<evidence type="ECO:0000259" key="9">
    <source>
        <dbReference type="PROSITE" id="PS51755"/>
    </source>
</evidence>
<feature type="domain" description="OmpR/PhoB-type" evidence="9">
    <location>
        <begin position="125"/>
        <end position="222"/>
    </location>
</feature>
<dbReference type="SUPFAM" id="SSF52172">
    <property type="entry name" value="CheY-like"/>
    <property type="match status" value="1"/>
</dbReference>
<dbReference type="RefSeq" id="WP_166845455.1">
    <property type="nucleotide sequence ID" value="NZ_JAAONY010000002.1"/>
</dbReference>
<keyword evidence="5" id="KW-0804">Transcription</keyword>
<keyword evidence="3" id="KW-0805">Transcription regulation</keyword>
<dbReference type="GO" id="GO:0006355">
    <property type="term" value="P:regulation of DNA-templated transcription"/>
    <property type="evidence" value="ECO:0007669"/>
    <property type="project" value="InterPro"/>
</dbReference>
<gene>
    <name evidence="10" type="ORF">HNR48_002949</name>
</gene>
<dbReference type="Pfam" id="PF00072">
    <property type="entry name" value="Response_reg"/>
    <property type="match status" value="1"/>
</dbReference>
<accession>A0A7X0MY40</accession>
<proteinExistence type="predicted"/>
<dbReference type="InterPro" id="IPR011006">
    <property type="entry name" value="CheY-like_superfamily"/>
</dbReference>
<dbReference type="SMART" id="SM00448">
    <property type="entry name" value="REC"/>
    <property type="match status" value="1"/>
</dbReference>
<evidence type="ECO:0000256" key="5">
    <source>
        <dbReference type="ARBA" id="ARBA00023163"/>
    </source>
</evidence>
<dbReference type="EMBL" id="JACHHT010000002">
    <property type="protein sequence ID" value="MBB6522664.1"/>
    <property type="molecule type" value="Genomic_DNA"/>
</dbReference>
<evidence type="ECO:0000313" key="11">
    <source>
        <dbReference type="Proteomes" id="UP000528457"/>
    </source>
</evidence>
<keyword evidence="11" id="KW-1185">Reference proteome</keyword>
<dbReference type="InterPro" id="IPR001789">
    <property type="entry name" value="Sig_transdc_resp-reg_receiver"/>
</dbReference>
<organism evidence="10 11">
    <name type="scientific">Pseudoteredinibacter isoporae</name>
    <dbReference type="NCBI Taxonomy" id="570281"/>
    <lineage>
        <taxon>Bacteria</taxon>
        <taxon>Pseudomonadati</taxon>
        <taxon>Pseudomonadota</taxon>
        <taxon>Gammaproteobacteria</taxon>
        <taxon>Cellvibrionales</taxon>
        <taxon>Cellvibrionaceae</taxon>
        <taxon>Pseudoteredinibacter</taxon>
    </lineage>
</organism>
<evidence type="ECO:0000256" key="3">
    <source>
        <dbReference type="ARBA" id="ARBA00023015"/>
    </source>
</evidence>
<dbReference type="Gene3D" id="3.40.50.2300">
    <property type="match status" value="1"/>
</dbReference>
<evidence type="ECO:0000259" key="8">
    <source>
        <dbReference type="PROSITE" id="PS50110"/>
    </source>
</evidence>
<comment type="caution">
    <text evidence="10">The sequence shown here is derived from an EMBL/GenBank/DDBJ whole genome shotgun (WGS) entry which is preliminary data.</text>
</comment>
<feature type="domain" description="Response regulatory" evidence="8">
    <location>
        <begin position="4"/>
        <end position="118"/>
    </location>
</feature>
<name>A0A7X0MY40_9GAMM</name>
<dbReference type="GO" id="GO:0000976">
    <property type="term" value="F:transcription cis-regulatory region binding"/>
    <property type="evidence" value="ECO:0007669"/>
    <property type="project" value="TreeGrafter"/>
</dbReference>
<dbReference type="PROSITE" id="PS50110">
    <property type="entry name" value="RESPONSE_REGULATORY"/>
    <property type="match status" value="1"/>
</dbReference>
<evidence type="ECO:0000256" key="6">
    <source>
        <dbReference type="PROSITE-ProRule" id="PRU00169"/>
    </source>
</evidence>
<keyword evidence="4 7" id="KW-0238">DNA-binding</keyword>
<keyword evidence="2" id="KW-0902">Two-component regulatory system</keyword>
<dbReference type="SUPFAM" id="SSF46894">
    <property type="entry name" value="C-terminal effector domain of the bipartite response regulators"/>
    <property type="match status" value="1"/>
</dbReference>
<evidence type="ECO:0000256" key="7">
    <source>
        <dbReference type="PROSITE-ProRule" id="PRU01091"/>
    </source>
</evidence>
<dbReference type="GO" id="GO:0000156">
    <property type="term" value="F:phosphorelay response regulator activity"/>
    <property type="evidence" value="ECO:0007669"/>
    <property type="project" value="TreeGrafter"/>
</dbReference>
<dbReference type="Pfam" id="PF00486">
    <property type="entry name" value="Trans_reg_C"/>
    <property type="match status" value="1"/>
</dbReference>
<evidence type="ECO:0000313" key="10">
    <source>
        <dbReference type="EMBL" id="MBB6522664.1"/>
    </source>
</evidence>
<dbReference type="Proteomes" id="UP000528457">
    <property type="component" value="Unassembled WGS sequence"/>
</dbReference>
<sequence length="225" mass="25445">MTVQTLLVEDNINLATTIATYLKLEGIECDFAPNGEAGLNLALNNSYQTILLDINLPKLNGYEVCDALRSKGVDTPILMLTARDTLADKLSGFNVGTDDYLVKPFEMEELAARIKSLSHRRSAQAKRLFLADLEVDLQSKSVRRAGQEIDVTPTGWIILVELMRNSPDIVKRNTLEWAVWQDDVPDTDLLKVHMYRLRQQIDKPFDKPLIHTVPNHGFVMRELNV</sequence>
<dbReference type="SMART" id="SM00862">
    <property type="entry name" value="Trans_reg_C"/>
    <property type="match status" value="1"/>
</dbReference>
<dbReference type="InterPro" id="IPR016032">
    <property type="entry name" value="Sig_transdc_resp-reg_C-effctor"/>
</dbReference>
<dbReference type="PANTHER" id="PTHR48111">
    <property type="entry name" value="REGULATOR OF RPOS"/>
    <property type="match status" value="1"/>
</dbReference>